<evidence type="ECO:0000313" key="5">
    <source>
        <dbReference type="EMBL" id="AOV08758.1"/>
    </source>
</evidence>
<dbReference type="PROSITE" id="PS51450">
    <property type="entry name" value="LRR"/>
    <property type="match status" value="4"/>
</dbReference>
<dbReference type="Proteomes" id="UP000185746">
    <property type="component" value="Chromosome"/>
</dbReference>
<dbReference type="InterPro" id="IPR025875">
    <property type="entry name" value="Leu-rich_rpt_4"/>
</dbReference>
<dbReference type="PANTHER" id="PTHR46652:SF3">
    <property type="entry name" value="LEUCINE-RICH REPEAT-CONTAINING PROTEIN 9"/>
    <property type="match status" value="1"/>
</dbReference>
<gene>
    <name evidence="5" type="ORF">BI350_15210</name>
</gene>
<sequence length="776" mass="90249">MRKTVYISIIIIVISLFWGGFYYVADKGVDIDPMIEQHVKDEFKTENVSKRLLQSIEVLDLSNKNLTSIQGLEAFTNLKELNLSGNLLTDARPLAELEYLTIVDLSFNQLSELELASEHIEKLDLEANRLVEIEFIKQLPMLKNLNVRANNVVDLTPLTALSHLEKLNIRGNQIRSLEPLAHMLTLTDLNAQNNQIQSVQPIENLQLEKRLYLTGNDISDLYLLEDKLDSLDEFDFEIPIPKPTFRVQSGIYTEPFELELRTAEYHQIYYTLDGSKPTIKANKYTGPIEISKELMLEQPINANHKTSPLRDGFSFEPEDVKKAITVTAASYIKGEFSESISQTYILDEDLVNRNLPIISLVVQPKDFFDEDGGIYIPGNMFEDGYIRTGNYYQKGRQHEKESTMEYFHEDGELSFRQTVGLRINGSYTRVLPQKSLRIYPRSDYGQSRIYAKIFDELPYHEFNLLVLRNSGNDSDSTMMRDGLMHELVKDRGIDVQAYKPAIVLLNGEYWGIHNIREKFSEDYIDIKYNVKNSDLVMMSVAKKAEKRFVMDAGKEKDRLHYVNMLDYIRSNDMTQLKHVEYVDTQMDINNFLEYVAYEVYYGNTDSFSNNMTVWRKRTDYVPNAPLGHDGRWRWMLFDLDWGMGYGLLGAEGDPITYNMLEDMLSDKESVELFRLLMENQALKDRFAGIMLSLLNENFKPEHVHDKIDELAAKIRPEMPHMIERWENIESIEVWEDNIELLHRFADERPTLIRKHLKETFGYTDDELENIESSIEK</sequence>
<dbReference type="AlphaFoldDB" id="A0A1D8JJ72"/>
<keyword evidence="3" id="KW-0812">Transmembrane</keyword>
<feature type="transmembrane region" description="Helical" evidence="3">
    <location>
        <begin position="5"/>
        <end position="25"/>
    </location>
</feature>
<dbReference type="SMART" id="SM00365">
    <property type="entry name" value="LRR_SD22"/>
    <property type="match status" value="5"/>
</dbReference>
<dbReference type="Gene3D" id="3.80.10.10">
    <property type="entry name" value="Ribonuclease Inhibitor"/>
    <property type="match status" value="1"/>
</dbReference>
<evidence type="ECO:0000259" key="4">
    <source>
        <dbReference type="Pfam" id="PF13290"/>
    </source>
</evidence>
<keyword evidence="3" id="KW-1133">Transmembrane helix</keyword>
<keyword evidence="1" id="KW-0433">Leucine-rich repeat</keyword>
<dbReference type="Pfam" id="PF13290">
    <property type="entry name" value="CHB_HEX_C_1"/>
    <property type="match status" value="1"/>
</dbReference>
<reference evidence="5 6" key="1">
    <citation type="submission" date="2016-09" db="EMBL/GenBank/DDBJ databases">
        <title>Complete genome sequence of the Lysinibacillus sphaericus LMG 22257, a specie of Bacillus with ureolytic activity that can effectively biodeposit calcium carbonate.</title>
        <authorList>
            <person name="Yan W."/>
        </authorList>
    </citation>
    <scope>NUCLEOTIDE SEQUENCE [LARGE SCALE GENOMIC DNA]</scope>
    <source>
        <strain evidence="5 6">LMG 22257</strain>
    </source>
</reference>
<evidence type="ECO:0000256" key="1">
    <source>
        <dbReference type="ARBA" id="ARBA00022614"/>
    </source>
</evidence>
<accession>A0A1D8JJ72</accession>
<evidence type="ECO:0000313" key="6">
    <source>
        <dbReference type="Proteomes" id="UP000185746"/>
    </source>
</evidence>
<organism evidence="5 6">
    <name type="scientific">Sporosarcina ureilytica</name>
    <dbReference type="NCBI Taxonomy" id="298596"/>
    <lineage>
        <taxon>Bacteria</taxon>
        <taxon>Bacillati</taxon>
        <taxon>Bacillota</taxon>
        <taxon>Bacilli</taxon>
        <taxon>Bacillales</taxon>
        <taxon>Caryophanaceae</taxon>
        <taxon>Sporosarcina</taxon>
    </lineage>
</organism>
<dbReference type="InterPro" id="IPR014867">
    <property type="entry name" value="Spore_coat_CotH_CotH2/3/7"/>
</dbReference>
<proteinExistence type="predicted"/>
<keyword evidence="2" id="KW-0677">Repeat</keyword>
<evidence type="ECO:0000256" key="3">
    <source>
        <dbReference type="SAM" id="Phobius"/>
    </source>
</evidence>
<dbReference type="KEGG" id="surl:BI350_15210"/>
<keyword evidence="3" id="KW-0472">Membrane</keyword>
<dbReference type="SUPFAM" id="SSF52058">
    <property type="entry name" value="L domain-like"/>
    <property type="match status" value="1"/>
</dbReference>
<dbReference type="Pfam" id="PF08757">
    <property type="entry name" value="CotH"/>
    <property type="match status" value="1"/>
</dbReference>
<dbReference type="EMBL" id="CP017560">
    <property type="protein sequence ID" value="AOV08758.1"/>
    <property type="molecule type" value="Genomic_DNA"/>
</dbReference>
<evidence type="ECO:0000256" key="2">
    <source>
        <dbReference type="ARBA" id="ARBA00022737"/>
    </source>
</evidence>
<dbReference type="InterPro" id="IPR050836">
    <property type="entry name" value="SDS22/Internalin_LRR"/>
</dbReference>
<dbReference type="Pfam" id="PF12799">
    <property type="entry name" value="LRR_4"/>
    <property type="match status" value="1"/>
</dbReference>
<dbReference type="InterPro" id="IPR059177">
    <property type="entry name" value="GH29D-like_dom"/>
</dbReference>
<protein>
    <recommendedName>
        <fullName evidence="4">GH29D-like beta-sandwich domain-containing protein</fullName>
    </recommendedName>
</protein>
<dbReference type="PANTHER" id="PTHR46652">
    <property type="entry name" value="LEUCINE-RICH REPEAT AND IQ DOMAIN-CONTAINING PROTEIN 1-RELATED"/>
    <property type="match status" value="1"/>
</dbReference>
<feature type="domain" description="GH29D-like beta-sandwich" evidence="4">
    <location>
        <begin position="248"/>
        <end position="292"/>
    </location>
</feature>
<name>A0A1D8JJ72_9BACL</name>
<dbReference type="InterPro" id="IPR001611">
    <property type="entry name" value="Leu-rich_rpt"/>
</dbReference>
<dbReference type="InterPro" id="IPR032675">
    <property type="entry name" value="LRR_dom_sf"/>
</dbReference>
<dbReference type="RefSeq" id="WP_075528920.1">
    <property type="nucleotide sequence ID" value="NZ_CP017560.1"/>
</dbReference>
<keyword evidence="6" id="KW-1185">Reference proteome</keyword>